<reference evidence="1 2" key="1">
    <citation type="journal article" date="2019" name="Sci. Rep.">
        <title>Orb-weaving spider Araneus ventricosus genome elucidates the spidroin gene catalogue.</title>
        <authorList>
            <person name="Kono N."/>
            <person name="Nakamura H."/>
            <person name="Ohtoshi R."/>
            <person name="Moran D.A.P."/>
            <person name="Shinohara A."/>
            <person name="Yoshida Y."/>
            <person name="Fujiwara M."/>
            <person name="Mori M."/>
            <person name="Tomita M."/>
            <person name="Arakawa K."/>
        </authorList>
    </citation>
    <scope>NUCLEOTIDE SEQUENCE [LARGE SCALE GENOMIC DNA]</scope>
</reference>
<name>A0A4Y2N3H1_ARAVE</name>
<accession>A0A4Y2N3H1</accession>
<dbReference type="Gene3D" id="3.30.420.10">
    <property type="entry name" value="Ribonuclease H-like superfamily/Ribonuclease H"/>
    <property type="match status" value="1"/>
</dbReference>
<protein>
    <submittedName>
        <fullName evidence="1">Uncharacterized protein</fullName>
    </submittedName>
</protein>
<dbReference type="OrthoDB" id="6435261at2759"/>
<organism evidence="1 2">
    <name type="scientific">Araneus ventricosus</name>
    <name type="common">Orbweaver spider</name>
    <name type="synonym">Epeira ventricosa</name>
    <dbReference type="NCBI Taxonomy" id="182803"/>
    <lineage>
        <taxon>Eukaryota</taxon>
        <taxon>Metazoa</taxon>
        <taxon>Ecdysozoa</taxon>
        <taxon>Arthropoda</taxon>
        <taxon>Chelicerata</taxon>
        <taxon>Arachnida</taxon>
        <taxon>Araneae</taxon>
        <taxon>Araneomorphae</taxon>
        <taxon>Entelegynae</taxon>
        <taxon>Araneoidea</taxon>
        <taxon>Araneidae</taxon>
        <taxon>Araneus</taxon>
    </lineage>
</organism>
<dbReference type="PANTHER" id="PTHR47326">
    <property type="entry name" value="TRANSPOSABLE ELEMENT TC3 TRANSPOSASE-LIKE PROTEIN"/>
    <property type="match status" value="1"/>
</dbReference>
<comment type="caution">
    <text evidence="1">The sequence shown here is derived from an EMBL/GenBank/DDBJ whole genome shotgun (WGS) entry which is preliminary data.</text>
</comment>
<sequence length="104" mass="12178">MALPSRSPDITPLDFYLWGHVKQHVYSERINCINHLKQRITDVIHSVTPDFLTRVWEELGYYLDVCRATNGAHIELRCTGMQTWRVFLLFGEDITCLSCFVDFL</sequence>
<dbReference type="Proteomes" id="UP000499080">
    <property type="component" value="Unassembled WGS sequence"/>
</dbReference>
<dbReference type="AlphaFoldDB" id="A0A4Y2N3H1"/>
<dbReference type="InterPro" id="IPR036397">
    <property type="entry name" value="RNaseH_sf"/>
</dbReference>
<evidence type="ECO:0000313" key="2">
    <source>
        <dbReference type="Proteomes" id="UP000499080"/>
    </source>
</evidence>
<gene>
    <name evidence="1" type="ORF">AVEN_68516_1</name>
</gene>
<evidence type="ECO:0000313" key="1">
    <source>
        <dbReference type="EMBL" id="GBN32737.1"/>
    </source>
</evidence>
<proteinExistence type="predicted"/>
<dbReference type="EMBL" id="BGPR01008282">
    <property type="protein sequence ID" value="GBN32737.1"/>
    <property type="molecule type" value="Genomic_DNA"/>
</dbReference>
<keyword evidence="2" id="KW-1185">Reference proteome</keyword>
<dbReference type="GO" id="GO:0003676">
    <property type="term" value="F:nucleic acid binding"/>
    <property type="evidence" value="ECO:0007669"/>
    <property type="project" value="InterPro"/>
</dbReference>
<dbReference type="PANTHER" id="PTHR47326:SF1">
    <property type="entry name" value="HTH PSQ-TYPE DOMAIN-CONTAINING PROTEIN"/>
    <property type="match status" value="1"/>
</dbReference>